<evidence type="ECO:0000313" key="1">
    <source>
        <dbReference type="EMBL" id="SFP53925.1"/>
    </source>
</evidence>
<dbReference type="EMBL" id="FOXA01000008">
    <property type="protein sequence ID" value="SFP53925.1"/>
    <property type="molecule type" value="Genomic_DNA"/>
</dbReference>
<reference evidence="1 2" key="1">
    <citation type="submission" date="2016-10" db="EMBL/GenBank/DDBJ databases">
        <authorList>
            <person name="de Groot N.N."/>
        </authorList>
    </citation>
    <scope>NUCLEOTIDE SEQUENCE [LARGE SCALE GENOMIC DNA]</scope>
    <source>
        <strain evidence="1 2">DSM 19547</strain>
    </source>
</reference>
<dbReference type="RefSeq" id="WP_093421691.1">
    <property type="nucleotide sequence ID" value="NZ_FOXA01000008.1"/>
</dbReference>
<name>A0A1I5R652_9RHOB</name>
<dbReference type="SUPFAM" id="SSF53448">
    <property type="entry name" value="Nucleotide-diphospho-sugar transferases"/>
    <property type="match status" value="1"/>
</dbReference>
<evidence type="ECO:0008006" key="3">
    <source>
        <dbReference type="Google" id="ProtNLM"/>
    </source>
</evidence>
<proteinExistence type="predicted"/>
<dbReference type="OrthoDB" id="7648032at2"/>
<gene>
    <name evidence="1" type="ORF">SAMN04488047_10810</name>
</gene>
<dbReference type="Gene3D" id="3.90.550.10">
    <property type="entry name" value="Spore Coat Polysaccharide Biosynthesis Protein SpsA, Chain A"/>
    <property type="match status" value="1"/>
</dbReference>
<accession>A0A1I5R652</accession>
<dbReference type="AlphaFoldDB" id="A0A1I5R652"/>
<keyword evidence="2" id="KW-1185">Reference proteome</keyword>
<sequence>MSRVAVYFVVEGRHLEAQAVVLAASLRRHNGARDRLIAYRPAGAPELLPVTRAALDALDVDTRSFDVPDNMWKKPFPHGNKLLASIQPREEDGHVFLDTDMICARPLDFADVLAPGTVSVVPEGVPSWGKGNDRWERAYAHFDLPLPQERVRLTRRRRIEFYPYFNAGMIAFGSDTGRPTFPELWLVTARDIDWHCRVAKKRPWLDQIALPITFARFDVPYRVLPDTWNFSISDRAFEPDATPTLIHYHSFRYTHAWPQARREMEGLAHTLGNDLARRLYMEFAQFWMARQPA</sequence>
<organism evidence="1 2">
    <name type="scientific">Tranquillimonas alkanivorans</name>
    <dbReference type="NCBI Taxonomy" id="441119"/>
    <lineage>
        <taxon>Bacteria</taxon>
        <taxon>Pseudomonadati</taxon>
        <taxon>Pseudomonadota</taxon>
        <taxon>Alphaproteobacteria</taxon>
        <taxon>Rhodobacterales</taxon>
        <taxon>Roseobacteraceae</taxon>
        <taxon>Tranquillimonas</taxon>
    </lineage>
</organism>
<dbReference type="Proteomes" id="UP000199356">
    <property type="component" value="Unassembled WGS sequence"/>
</dbReference>
<protein>
    <recommendedName>
        <fullName evidence="3">Glycosyl transferase family 8</fullName>
    </recommendedName>
</protein>
<dbReference type="STRING" id="441119.SAMN04488047_10810"/>
<dbReference type="InterPro" id="IPR029044">
    <property type="entry name" value="Nucleotide-diphossugar_trans"/>
</dbReference>
<evidence type="ECO:0000313" key="2">
    <source>
        <dbReference type="Proteomes" id="UP000199356"/>
    </source>
</evidence>